<name>A0A811ULW0_CERCA</name>
<evidence type="ECO:0000313" key="3">
    <source>
        <dbReference type="EMBL" id="CAD6998089.1"/>
    </source>
</evidence>
<evidence type="ECO:0000256" key="1">
    <source>
        <dbReference type="SAM" id="MobiDB-lite"/>
    </source>
</evidence>
<dbReference type="EMBL" id="CAJHJT010000012">
    <property type="protein sequence ID" value="CAD6998083.1"/>
    <property type="molecule type" value="Genomic_DNA"/>
</dbReference>
<dbReference type="AlphaFoldDB" id="A0A811ULW0"/>
<organism evidence="2 4">
    <name type="scientific">Ceratitis capitata</name>
    <name type="common">Mediterranean fruit fly</name>
    <name type="synonym">Tephritis capitata</name>
    <dbReference type="NCBI Taxonomy" id="7213"/>
    <lineage>
        <taxon>Eukaryota</taxon>
        <taxon>Metazoa</taxon>
        <taxon>Ecdysozoa</taxon>
        <taxon>Arthropoda</taxon>
        <taxon>Hexapoda</taxon>
        <taxon>Insecta</taxon>
        <taxon>Pterygota</taxon>
        <taxon>Neoptera</taxon>
        <taxon>Endopterygota</taxon>
        <taxon>Diptera</taxon>
        <taxon>Brachycera</taxon>
        <taxon>Muscomorpha</taxon>
        <taxon>Tephritoidea</taxon>
        <taxon>Tephritidae</taxon>
        <taxon>Ceratitis</taxon>
        <taxon>Ceratitis</taxon>
    </lineage>
</organism>
<proteinExistence type="predicted"/>
<gene>
    <name evidence="2" type="ORF">CCAP1982_LOCUS6697</name>
    <name evidence="3" type="ORF">CCAP1982_LOCUS6703</name>
</gene>
<reference evidence="2" key="1">
    <citation type="submission" date="2020-11" db="EMBL/GenBank/DDBJ databases">
        <authorList>
            <person name="Whitehead M."/>
        </authorList>
    </citation>
    <scope>NUCLEOTIDE SEQUENCE</scope>
    <source>
        <strain evidence="2">EGII</strain>
    </source>
</reference>
<evidence type="ECO:0000313" key="2">
    <source>
        <dbReference type="EMBL" id="CAD6998083.1"/>
    </source>
</evidence>
<accession>A0A811ULW0</accession>
<sequence length="86" mass="9302">MCTQKPEKEEMPQKDAAAPSSAMVISRRWALVEAGCLCWRKVSLTPRVLPTASAHSYIHSPGFMDLTRTNVGDASPWLVGSVSGSI</sequence>
<keyword evidence="4" id="KW-1185">Reference proteome</keyword>
<dbReference type="Proteomes" id="UP000606786">
    <property type="component" value="Unassembled WGS sequence"/>
</dbReference>
<comment type="caution">
    <text evidence="2">The sequence shown here is derived from an EMBL/GenBank/DDBJ whole genome shotgun (WGS) entry which is preliminary data.</text>
</comment>
<evidence type="ECO:0000313" key="4">
    <source>
        <dbReference type="Proteomes" id="UP000606786"/>
    </source>
</evidence>
<feature type="compositionally biased region" description="Basic and acidic residues" evidence="1">
    <location>
        <begin position="1"/>
        <end position="13"/>
    </location>
</feature>
<dbReference type="EMBL" id="CAJHJT010000012">
    <property type="protein sequence ID" value="CAD6998089.1"/>
    <property type="molecule type" value="Genomic_DNA"/>
</dbReference>
<protein>
    <submittedName>
        <fullName evidence="2">(Mediterranean fruit fly) hypothetical protein</fullName>
    </submittedName>
</protein>
<feature type="region of interest" description="Disordered" evidence="1">
    <location>
        <begin position="1"/>
        <end position="21"/>
    </location>
</feature>